<dbReference type="RefSeq" id="WP_195876255.1">
    <property type="nucleotide sequence ID" value="NZ_JADOEL010000015.1"/>
</dbReference>
<feature type="region of interest" description="Disordered" evidence="1">
    <location>
        <begin position="54"/>
        <end position="78"/>
    </location>
</feature>
<comment type="caution">
    <text evidence="2">The sequence shown here is derived from an EMBL/GenBank/DDBJ whole genome shotgun (WGS) entry which is preliminary data.</text>
</comment>
<evidence type="ECO:0000313" key="2">
    <source>
        <dbReference type="EMBL" id="MBF8179143.1"/>
    </source>
</evidence>
<protein>
    <submittedName>
        <fullName evidence="2">Uncharacterized protein</fullName>
    </submittedName>
</protein>
<sequence>MDKASLAGSLVAPSGLAHFGAAHLRGAIAAVALAAITAAANEYLLPAAGAQEQSARRFHRRSQRDTEDSRQRASAVKY</sequence>
<reference evidence="2 3" key="1">
    <citation type="submission" date="2020-11" db="EMBL/GenBank/DDBJ databases">
        <title>WGS of Herminiimonas contaminans strain Marseille-Q4544 isolated from planarians Schmidtea mediterranea.</title>
        <authorList>
            <person name="Kangale L."/>
        </authorList>
    </citation>
    <scope>NUCLEOTIDE SEQUENCE [LARGE SCALE GENOMIC DNA]</scope>
    <source>
        <strain evidence="2 3">Marseille-Q4544</strain>
    </source>
</reference>
<evidence type="ECO:0000256" key="1">
    <source>
        <dbReference type="SAM" id="MobiDB-lite"/>
    </source>
</evidence>
<organism evidence="2 3">
    <name type="scientific">Herminiimonas contaminans</name>
    <dbReference type="NCBI Taxonomy" id="1111140"/>
    <lineage>
        <taxon>Bacteria</taxon>
        <taxon>Pseudomonadati</taxon>
        <taxon>Pseudomonadota</taxon>
        <taxon>Betaproteobacteria</taxon>
        <taxon>Burkholderiales</taxon>
        <taxon>Oxalobacteraceae</taxon>
        <taxon>Herminiimonas</taxon>
    </lineage>
</organism>
<dbReference type="Proteomes" id="UP000657372">
    <property type="component" value="Unassembled WGS sequence"/>
</dbReference>
<proteinExistence type="predicted"/>
<dbReference type="EMBL" id="JADOEL010000015">
    <property type="protein sequence ID" value="MBF8179143.1"/>
    <property type="molecule type" value="Genomic_DNA"/>
</dbReference>
<keyword evidence="3" id="KW-1185">Reference proteome</keyword>
<gene>
    <name evidence="2" type="ORF">IXC47_15775</name>
</gene>
<accession>A0ABS0EZ21</accession>
<evidence type="ECO:0000313" key="3">
    <source>
        <dbReference type="Proteomes" id="UP000657372"/>
    </source>
</evidence>
<name>A0ABS0EZ21_9BURK</name>